<organism evidence="10 11">
    <name type="scientific">Candidatus Viadribacter manganicus</name>
    <dbReference type="NCBI Taxonomy" id="1759059"/>
    <lineage>
        <taxon>Bacteria</taxon>
        <taxon>Pseudomonadati</taxon>
        <taxon>Pseudomonadota</taxon>
        <taxon>Alphaproteobacteria</taxon>
        <taxon>Hyphomonadales</taxon>
        <taxon>Hyphomonadaceae</taxon>
        <taxon>Candidatus Viadribacter</taxon>
    </lineage>
</organism>
<feature type="domain" description="Response regulatory" evidence="8">
    <location>
        <begin position="2"/>
        <end position="116"/>
    </location>
</feature>
<keyword evidence="1 6" id="KW-0597">Phosphoprotein</keyword>
<dbReference type="EMBL" id="CP013244">
    <property type="protein sequence ID" value="ANP45735.1"/>
    <property type="molecule type" value="Genomic_DNA"/>
</dbReference>
<dbReference type="Pfam" id="PF00486">
    <property type="entry name" value="Trans_reg_C"/>
    <property type="match status" value="1"/>
</dbReference>
<name>A0A1B1AGR0_9PROT</name>
<dbReference type="RefSeq" id="WP_066769547.1">
    <property type="nucleotide sequence ID" value="NZ_CP013244.1"/>
</dbReference>
<dbReference type="GO" id="GO:0032993">
    <property type="term" value="C:protein-DNA complex"/>
    <property type="evidence" value="ECO:0007669"/>
    <property type="project" value="TreeGrafter"/>
</dbReference>
<protein>
    <submittedName>
        <fullName evidence="10">Two-component system response regulator</fullName>
    </submittedName>
</protein>
<evidence type="ECO:0000259" key="8">
    <source>
        <dbReference type="PROSITE" id="PS50110"/>
    </source>
</evidence>
<evidence type="ECO:0000256" key="3">
    <source>
        <dbReference type="ARBA" id="ARBA00023015"/>
    </source>
</evidence>
<dbReference type="AlphaFoldDB" id="A0A1B1AGR0"/>
<evidence type="ECO:0000256" key="1">
    <source>
        <dbReference type="ARBA" id="ARBA00022553"/>
    </source>
</evidence>
<dbReference type="GO" id="GO:0000156">
    <property type="term" value="F:phosphorelay response regulator activity"/>
    <property type="evidence" value="ECO:0007669"/>
    <property type="project" value="TreeGrafter"/>
</dbReference>
<dbReference type="NCBIfam" id="TIGR01387">
    <property type="entry name" value="cztR_silR_copR"/>
    <property type="match status" value="1"/>
</dbReference>
<dbReference type="PANTHER" id="PTHR48111:SF76">
    <property type="entry name" value="TWO-COMPONENT RESPONSE REGULATOR"/>
    <property type="match status" value="1"/>
</dbReference>
<proteinExistence type="predicted"/>
<dbReference type="InterPro" id="IPR036388">
    <property type="entry name" value="WH-like_DNA-bd_sf"/>
</dbReference>
<feature type="modified residue" description="4-aspartylphosphate" evidence="6">
    <location>
        <position position="51"/>
    </location>
</feature>
<dbReference type="STRING" id="1759059.ATE48_07290"/>
<keyword evidence="5" id="KW-0804">Transcription</keyword>
<dbReference type="InterPro" id="IPR011006">
    <property type="entry name" value="CheY-like_superfamily"/>
</dbReference>
<dbReference type="CDD" id="cd19935">
    <property type="entry name" value="REC_OmpR_CusR-like"/>
    <property type="match status" value="1"/>
</dbReference>
<accession>A0A1B1AGR0</accession>
<dbReference type="PROSITE" id="PS51755">
    <property type="entry name" value="OMPR_PHOB"/>
    <property type="match status" value="1"/>
</dbReference>
<evidence type="ECO:0000256" key="2">
    <source>
        <dbReference type="ARBA" id="ARBA00023012"/>
    </source>
</evidence>
<dbReference type="InterPro" id="IPR001789">
    <property type="entry name" value="Sig_transdc_resp-reg_receiver"/>
</dbReference>
<keyword evidence="4 7" id="KW-0238">DNA-binding</keyword>
<dbReference type="FunFam" id="1.10.10.10:FF:000005">
    <property type="entry name" value="Two-component system response regulator"/>
    <property type="match status" value="1"/>
</dbReference>
<dbReference type="SMART" id="SM00448">
    <property type="entry name" value="REC"/>
    <property type="match status" value="1"/>
</dbReference>
<dbReference type="KEGG" id="cbot:ATE48_07290"/>
<dbReference type="OrthoDB" id="7191169at2"/>
<evidence type="ECO:0000313" key="10">
    <source>
        <dbReference type="EMBL" id="ANP45735.1"/>
    </source>
</evidence>
<dbReference type="PANTHER" id="PTHR48111">
    <property type="entry name" value="REGULATOR OF RPOS"/>
    <property type="match status" value="1"/>
</dbReference>
<reference evidence="10 11" key="1">
    <citation type="submission" date="2015-11" db="EMBL/GenBank/DDBJ databases">
        <title>Whole-Genome Sequence of Candidatus Oderbacter manganicum from the National Park Lower Oder Valley, Germany.</title>
        <authorList>
            <person name="Braun B."/>
            <person name="Liere K."/>
            <person name="Szewzyk U."/>
        </authorList>
    </citation>
    <scope>NUCLEOTIDE SEQUENCE [LARGE SCALE GENOMIC DNA]</scope>
    <source>
        <strain evidence="10 11">OTSz_A_272</strain>
    </source>
</reference>
<dbReference type="InterPro" id="IPR039420">
    <property type="entry name" value="WalR-like"/>
</dbReference>
<dbReference type="SMART" id="SM00862">
    <property type="entry name" value="Trans_reg_C"/>
    <property type="match status" value="1"/>
</dbReference>
<dbReference type="SUPFAM" id="SSF52172">
    <property type="entry name" value="CheY-like"/>
    <property type="match status" value="1"/>
</dbReference>
<dbReference type="CDD" id="cd00383">
    <property type="entry name" value="trans_reg_C"/>
    <property type="match status" value="1"/>
</dbReference>
<dbReference type="GO" id="GO:0006355">
    <property type="term" value="P:regulation of DNA-templated transcription"/>
    <property type="evidence" value="ECO:0007669"/>
    <property type="project" value="InterPro"/>
</dbReference>
<evidence type="ECO:0000256" key="7">
    <source>
        <dbReference type="PROSITE-ProRule" id="PRU01091"/>
    </source>
</evidence>
<keyword evidence="11" id="KW-1185">Reference proteome</keyword>
<dbReference type="GO" id="GO:0000976">
    <property type="term" value="F:transcription cis-regulatory region binding"/>
    <property type="evidence" value="ECO:0007669"/>
    <property type="project" value="TreeGrafter"/>
</dbReference>
<evidence type="ECO:0000256" key="6">
    <source>
        <dbReference type="PROSITE-ProRule" id="PRU00169"/>
    </source>
</evidence>
<sequence length="221" mass="24911">MRLLVIEDQEQTAKLLRRGLNEAGYLVDVCCDGVDGLGKAKSAAYDLLILDIMLPKLDGWGILAGLRETDRETPVLVLTARESIDDRVRGLSLGADDYLIKPFSFDELLARVRALLRRRSSSQTGITKIDDFSFDPMRLTVCRGGVSIDLTVKEVQLLELLVRHQGDVLSRDFIAEHVWQMSLDSESNVIDVAIARLRKKLDDPFERKLVHTVKGRGYVFR</sequence>
<dbReference type="InParanoid" id="A0A1B1AGR0"/>
<evidence type="ECO:0000259" key="9">
    <source>
        <dbReference type="PROSITE" id="PS51755"/>
    </source>
</evidence>
<feature type="DNA-binding region" description="OmpR/PhoB-type" evidence="7">
    <location>
        <begin position="124"/>
        <end position="221"/>
    </location>
</feature>
<keyword evidence="3" id="KW-0805">Transcription regulation</keyword>
<dbReference type="Gene3D" id="6.10.250.690">
    <property type="match status" value="1"/>
</dbReference>
<dbReference type="Gene3D" id="3.40.50.2300">
    <property type="match status" value="1"/>
</dbReference>
<dbReference type="Pfam" id="PF00072">
    <property type="entry name" value="Response_reg"/>
    <property type="match status" value="1"/>
</dbReference>
<evidence type="ECO:0000313" key="11">
    <source>
        <dbReference type="Proteomes" id="UP000092498"/>
    </source>
</evidence>
<evidence type="ECO:0000256" key="5">
    <source>
        <dbReference type="ARBA" id="ARBA00023163"/>
    </source>
</evidence>
<dbReference type="GO" id="GO:0005829">
    <property type="term" value="C:cytosol"/>
    <property type="evidence" value="ECO:0007669"/>
    <property type="project" value="TreeGrafter"/>
</dbReference>
<dbReference type="InterPro" id="IPR006291">
    <property type="entry name" value="CusR-like"/>
</dbReference>
<feature type="domain" description="OmpR/PhoB-type" evidence="9">
    <location>
        <begin position="124"/>
        <end position="221"/>
    </location>
</feature>
<keyword evidence="2" id="KW-0902">Two-component regulatory system</keyword>
<dbReference type="PROSITE" id="PS50110">
    <property type="entry name" value="RESPONSE_REGULATORY"/>
    <property type="match status" value="1"/>
</dbReference>
<gene>
    <name evidence="10" type="ORF">ATE48_07290</name>
</gene>
<evidence type="ECO:0000256" key="4">
    <source>
        <dbReference type="ARBA" id="ARBA00023125"/>
    </source>
</evidence>
<dbReference type="InterPro" id="IPR001867">
    <property type="entry name" value="OmpR/PhoB-type_DNA-bd"/>
</dbReference>
<dbReference type="Gene3D" id="1.10.10.10">
    <property type="entry name" value="Winged helix-like DNA-binding domain superfamily/Winged helix DNA-binding domain"/>
    <property type="match status" value="1"/>
</dbReference>
<dbReference type="FunCoup" id="A0A1B1AGR0">
    <property type="interactions" value="386"/>
</dbReference>
<dbReference type="Proteomes" id="UP000092498">
    <property type="component" value="Chromosome"/>
</dbReference>